<name>A0A291E2G5_9ENTR</name>
<dbReference type="EMBL" id="CP023525">
    <property type="protein sequence ID" value="ATF94237.1"/>
    <property type="molecule type" value="Genomic_DNA"/>
</dbReference>
<sequence>MRKLHSLTPVTYSSKLLGMSSFAAFLRLELSRVIFNCGGISAALYPHFPGGCRVSRTRNYS</sequence>
<evidence type="ECO:0000313" key="1">
    <source>
        <dbReference type="EMBL" id="ATF94237.1"/>
    </source>
</evidence>
<dbReference type="Proteomes" id="UP000217979">
    <property type="component" value="Chromosome"/>
</dbReference>
<protein>
    <submittedName>
        <fullName evidence="1">Uncharacterized protein</fullName>
    </submittedName>
</protein>
<organism evidence="1 2">
    <name type="scientific">Cedecea neteri</name>
    <dbReference type="NCBI Taxonomy" id="158822"/>
    <lineage>
        <taxon>Bacteria</taxon>
        <taxon>Pseudomonadati</taxon>
        <taxon>Pseudomonadota</taxon>
        <taxon>Gammaproteobacteria</taxon>
        <taxon>Enterobacterales</taxon>
        <taxon>Enterobacteriaceae</taxon>
        <taxon>Cedecea</taxon>
    </lineage>
</organism>
<accession>A0A291E2G5</accession>
<gene>
    <name evidence="1" type="ORF">CO704_20105</name>
</gene>
<evidence type="ECO:0000313" key="2">
    <source>
        <dbReference type="Proteomes" id="UP000217979"/>
    </source>
</evidence>
<dbReference type="AlphaFoldDB" id="A0A291E2G5"/>
<proteinExistence type="predicted"/>
<reference evidence="1 2" key="1">
    <citation type="submission" date="2017-09" db="EMBL/GenBank/DDBJ databases">
        <title>FDA dAtabase for Regulatory Grade micrObial Sequences (FDA-ARGOS): Supporting development and validation of Infectious Disease Dx tests.</title>
        <authorList>
            <person name="Minogue T."/>
            <person name="Wolcott M."/>
            <person name="Wasieloski L."/>
            <person name="Aguilar W."/>
            <person name="Moore D."/>
            <person name="Tallon L."/>
            <person name="Sadzewicz L."/>
            <person name="Ott S."/>
            <person name="Zhao X."/>
            <person name="Nagaraj S."/>
            <person name="Vavikolanu K."/>
            <person name="Aluvathingal J."/>
            <person name="Nadendla S."/>
            <person name="Sichtig H."/>
        </authorList>
    </citation>
    <scope>NUCLEOTIDE SEQUENCE [LARGE SCALE GENOMIC DNA]</scope>
    <source>
        <strain evidence="1 2">FDAARGOS_392</strain>
    </source>
</reference>